<name>A0A4Y2BB69_ARAVE</name>
<protein>
    <submittedName>
        <fullName evidence="1">Uncharacterized protein</fullName>
    </submittedName>
</protein>
<keyword evidence="2" id="KW-1185">Reference proteome</keyword>
<comment type="caution">
    <text evidence="1">The sequence shown here is derived from an EMBL/GenBank/DDBJ whole genome shotgun (WGS) entry which is preliminary data.</text>
</comment>
<organism evidence="1 2">
    <name type="scientific">Araneus ventricosus</name>
    <name type="common">Orbweaver spider</name>
    <name type="synonym">Epeira ventricosa</name>
    <dbReference type="NCBI Taxonomy" id="182803"/>
    <lineage>
        <taxon>Eukaryota</taxon>
        <taxon>Metazoa</taxon>
        <taxon>Ecdysozoa</taxon>
        <taxon>Arthropoda</taxon>
        <taxon>Chelicerata</taxon>
        <taxon>Arachnida</taxon>
        <taxon>Araneae</taxon>
        <taxon>Araneomorphae</taxon>
        <taxon>Entelegynae</taxon>
        <taxon>Araneoidea</taxon>
        <taxon>Araneidae</taxon>
        <taxon>Araneus</taxon>
    </lineage>
</organism>
<accession>A0A4Y2BB69</accession>
<evidence type="ECO:0000313" key="2">
    <source>
        <dbReference type="Proteomes" id="UP000499080"/>
    </source>
</evidence>
<reference evidence="1 2" key="1">
    <citation type="journal article" date="2019" name="Sci. Rep.">
        <title>Orb-weaving spider Araneus ventricosus genome elucidates the spidroin gene catalogue.</title>
        <authorList>
            <person name="Kono N."/>
            <person name="Nakamura H."/>
            <person name="Ohtoshi R."/>
            <person name="Moran D.A.P."/>
            <person name="Shinohara A."/>
            <person name="Yoshida Y."/>
            <person name="Fujiwara M."/>
            <person name="Mori M."/>
            <person name="Tomita M."/>
            <person name="Arakawa K."/>
        </authorList>
    </citation>
    <scope>NUCLEOTIDE SEQUENCE [LARGE SCALE GENOMIC DNA]</scope>
</reference>
<dbReference type="AlphaFoldDB" id="A0A4Y2BB69"/>
<evidence type="ECO:0000313" key="1">
    <source>
        <dbReference type="EMBL" id="GBL89562.1"/>
    </source>
</evidence>
<gene>
    <name evidence="1" type="ORF">AVEN_87891_1</name>
</gene>
<proteinExistence type="predicted"/>
<dbReference type="Proteomes" id="UP000499080">
    <property type="component" value="Unassembled WGS sequence"/>
</dbReference>
<sequence length="111" mass="12369">MVCPVQFLVKEDAKVFKDTHSLDSSSTQKIEASLLKLLSRRKFVFCTEICRSCLSDHVLKVSRARNLLWFSKVPVAQSVRAHALSGLWMAGSEPGVARPAVGMTMHVARLR</sequence>
<dbReference type="EMBL" id="BGPR01000065">
    <property type="protein sequence ID" value="GBL89562.1"/>
    <property type="molecule type" value="Genomic_DNA"/>
</dbReference>